<dbReference type="Proteomes" id="UP000245119">
    <property type="component" value="Linkage Group LG9"/>
</dbReference>
<name>A0A2T7NST0_POMCA</name>
<evidence type="ECO:0000313" key="3">
    <source>
        <dbReference type="Proteomes" id="UP000245119"/>
    </source>
</evidence>
<accession>A0A2T7NST0</accession>
<keyword evidence="3" id="KW-1185">Reference proteome</keyword>
<organism evidence="2 3">
    <name type="scientific">Pomacea canaliculata</name>
    <name type="common">Golden apple snail</name>
    <dbReference type="NCBI Taxonomy" id="400727"/>
    <lineage>
        <taxon>Eukaryota</taxon>
        <taxon>Metazoa</taxon>
        <taxon>Spiralia</taxon>
        <taxon>Lophotrochozoa</taxon>
        <taxon>Mollusca</taxon>
        <taxon>Gastropoda</taxon>
        <taxon>Caenogastropoda</taxon>
        <taxon>Architaenioglossa</taxon>
        <taxon>Ampullarioidea</taxon>
        <taxon>Ampullariidae</taxon>
        <taxon>Pomacea</taxon>
    </lineage>
</organism>
<sequence>MSRLMTFGSQEDALLPPTCSDSLSDGESLSSTQLTAQVWREDGAGEQLSRPGIILSHGAPSFRPRHKGSGCRVQASNEAVVPNLTGEWKDGGRPDAVLVLPKPATSFKSGIASSLRKDKHGIFRRDDAGKDDDD</sequence>
<evidence type="ECO:0000313" key="2">
    <source>
        <dbReference type="EMBL" id="PVD24239.1"/>
    </source>
</evidence>
<dbReference type="EMBL" id="PZQS01000009">
    <property type="protein sequence ID" value="PVD24239.1"/>
    <property type="molecule type" value="Genomic_DNA"/>
</dbReference>
<protein>
    <submittedName>
        <fullName evidence="2">Uncharacterized protein</fullName>
    </submittedName>
</protein>
<proteinExistence type="predicted"/>
<evidence type="ECO:0000256" key="1">
    <source>
        <dbReference type="SAM" id="MobiDB-lite"/>
    </source>
</evidence>
<comment type="caution">
    <text evidence="2">The sequence shown here is derived from an EMBL/GenBank/DDBJ whole genome shotgun (WGS) entry which is preliminary data.</text>
</comment>
<gene>
    <name evidence="2" type="ORF">C0Q70_14709</name>
</gene>
<dbReference type="AlphaFoldDB" id="A0A2T7NST0"/>
<feature type="compositionally biased region" description="Low complexity" evidence="1">
    <location>
        <begin position="20"/>
        <end position="31"/>
    </location>
</feature>
<feature type="region of interest" description="Disordered" evidence="1">
    <location>
        <begin position="1"/>
        <end position="73"/>
    </location>
</feature>
<reference evidence="2 3" key="1">
    <citation type="submission" date="2018-04" db="EMBL/GenBank/DDBJ databases">
        <title>The genome of golden apple snail Pomacea canaliculata provides insight into stress tolerance and invasive adaptation.</title>
        <authorList>
            <person name="Liu C."/>
            <person name="Liu B."/>
            <person name="Ren Y."/>
            <person name="Zhang Y."/>
            <person name="Wang H."/>
            <person name="Li S."/>
            <person name="Jiang F."/>
            <person name="Yin L."/>
            <person name="Zhang G."/>
            <person name="Qian W."/>
            <person name="Fan W."/>
        </authorList>
    </citation>
    <scope>NUCLEOTIDE SEQUENCE [LARGE SCALE GENOMIC DNA]</scope>
    <source>
        <strain evidence="2">SZHN2017</strain>
        <tissue evidence="2">Muscle</tissue>
    </source>
</reference>